<dbReference type="GO" id="GO:0015171">
    <property type="term" value="F:amino acid transmembrane transporter activity"/>
    <property type="evidence" value="ECO:0007669"/>
    <property type="project" value="TreeGrafter"/>
</dbReference>
<keyword evidence="3 5" id="KW-1133">Transmembrane helix</keyword>
<feature type="transmembrane region" description="Helical" evidence="5">
    <location>
        <begin position="335"/>
        <end position="354"/>
    </location>
</feature>
<feature type="transmembrane region" description="Helical" evidence="5">
    <location>
        <begin position="12"/>
        <end position="38"/>
    </location>
</feature>
<evidence type="ECO:0000256" key="1">
    <source>
        <dbReference type="ARBA" id="ARBA00004141"/>
    </source>
</evidence>
<reference evidence="6 7" key="1">
    <citation type="journal article" date="2018" name="Gigascience">
        <title>Genomes of trombidid mites reveal novel predicted allergens and laterally-transferred genes associated with secondary metabolism.</title>
        <authorList>
            <person name="Dong X."/>
            <person name="Chaisiri K."/>
            <person name="Xia D."/>
            <person name="Armstrong S.D."/>
            <person name="Fang Y."/>
            <person name="Donnelly M.J."/>
            <person name="Kadowaki T."/>
            <person name="McGarry J.W."/>
            <person name="Darby A.C."/>
            <person name="Makepeace B.L."/>
        </authorList>
    </citation>
    <scope>NUCLEOTIDE SEQUENCE [LARGE SCALE GENOMIC DNA]</scope>
    <source>
        <strain evidence="6">UoL-UT</strain>
    </source>
</reference>
<dbReference type="GO" id="GO:0005886">
    <property type="term" value="C:plasma membrane"/>
    <property type="evidence" value="ECO:0007669"/>
    <property type="project" value="TreeGrafter"/>
</dbReference>
<sequence>MYLVAGMVAHNTAGPGVALSFVIAAVASLLSGVCYAEFGVRVPNTTGSAYMYSYVTVGEFIAFVIGWNMILEYLIGTAAGACAISACINSIFGGSIGKFNERLLGRLVGHVPDLLAAVITVLMTLLLVTGVKKSLLFNNILNVVNFCTWLFIVFASLFFIDSNNWSQHGGFLPKGWSGVLSGAATCFYAFIGFDIIATTGEEAEDPKRSIPIAIIASMLIALTAYITSSLIVTLMVPYEQIDTDSALVEMFTYVGASGCKNLVAIGALAALSVSMLGSMFPMPRVVYAMAKDGLIFKQLSQIWPVTETPMLATVSLGAFTALVALVMSLDVLVEMMSIGTLMAYTLVSTCVLLLRYQPTRSTLVDLLPETIRSACPTPIKECAPSFISNTPQFSPFVTSQQQRKFAKRTNRYDSSDSDDTDPNCFRQESKDDEFLVPGAADYHYGSVPYQHGGSSGKRFVRFLHNFSIHFSRLLLRM</sequence>
<feature type="transmembrane region" description="Helical" evidence="5">
    <location>
        <begin position="74"/>
        <end position="94"/>
    </location>
</feature>
<dbReference type="PANTHER" id="PTHR43243">
    <property type="entry name" value="INNER MEMBRANE TRANSPORTER YGJI-RELATED"/>
    <property type="match status" value="1"/>
</dbReference>
<feature type="transmembrane region" description="Helical" evidence="5">
    <location>
        <begin position="212"/>
        <end position="236"/>
    </location>
</feature>
<evidence type="ECO:0000256" key="2">
    <source>
        <dbReference type="ARBA" id="ARBA00022692"/>
    </source>
</evidence>
<comment type="caution">
    <text evidence="6">The sequence shown here is derived from an EMBL/GenBank/DDBJ whole genome shotgun (WGS) entry which is preliminary data.</text>
</comment>
<accession>A0A443SWI3</accession>
<dbReference type="PANTHER" id="PTHR43243:SF17">
    <property type="entry name" value="CATIONIC AMINO ACID TRANSPORTER-RELATED"/>
    <property type="match status" value="1"/>
</dbReference>
<dbReference type="EMBL" id="NCKV01000035">
    <property type="protein sequence ID" value="RWS31888.1"/>
    <property type="molecule type" value="Genomic_DNA"/>
</dbReference>
<dbReference type="STRING" id="299467.A0A443SWI3"/>
<keyword evidence="2 5" id="KW-0812">Transmembrane</keyword>
<keyword evidence="7" id="KW-1185">Reference proteome</keyword>
<name>A0A443SWI3_9ACAR</name>
<proteinExistence type="predicted"/>
<protein>
    <submittedName>
        <fullName evidence="6">Putative cationic amino acid transporter-like protein</fullName>
    </submittedName>
</protein>
<dbReference type="FunFam" id="1.20.1740.10:FF:000010">
    <property type="entry name" value="probable cationic amino acid transporter"/>
    <property type="match status" value="1"/>
</dbReference>
<dbReference type="VEuPathDB" id="VectorBase:LDEU000153"/>
<evidence type="ECO:0000256" key="5">
    <source>
        <dbReference type="SAM" id="Phobius"/>
    </source>
</evidence>
<comment type="subcellular location">
    <subcellularLocation>
        <location evidence="1">Membrane</location>
        <topology evidence="1">Multi-pass membrane protein</topology>
    </subcellularLocation>
</comment>
<dbReference type="Gene3D" id="1.20.1740.10">
    <property type="entry name" value="Amino acid/polyamine transporter I"/>
    <property type="match status" value="1"/>
</dbReference>
<keyword evidence="4 5" id="KW-0472">Membrane</keyword>
<feature type="transmembrane region" description="Helical" evidence="5">
    <location>
        <begin position="50"/>
        <end position="67"/>
    </location>
</feature>
<dbReference type="Pfam" id="PF13520">
    <property type="entry name" value="AA_permease_2"/>
    <property type="match status" value="1"/>
</dbReference>
<feature type="transmembrane region" description="Helical" evidence="5">
    <location>
        <begin position="114"/>
        <end position="131"/>
    </location>
</feature>
<evidence type="ECO:0000313" key="7">
    <source>
        <dbReference type="Proteomes" id="UP000288716"/>
    </source>
</evidence>
<dbReference type="Proteomes" id="UP000288716">
    <property type="component" value="Unassembled WGS sequence"/>
</dbReference>
<feature type="transmembrane region" description="Helical" evidence="5">
    <location>
        <begin position="143"/>
        <end position="160"/>
    </location>
</feature>
<feature type="transmembrane region" description="Helical" evidence="5">
    <location>
        <begin position="180"/>
        <end position="200"/>
    </location>
</feature>
<gene>
    <name evidence="6" type="ORF">B4U80_07798</name>
</gene>
<dbReference type="OrthoDB" id="3900342at2759"/>
<evidence type="ECO:0000256" key="4">
    <source>
        <dbReference type="ARBA" id="ARBA00023136"/>
    </source>
</evidence>
<feature type="transmembrane region" description="Helical" evidence="5">
    <location>
        <begin position="262"/>
        <end position="287"/>
    </location>
</feature>
<feature type="transmembrane region" description="Helical" evidence="5">
    <location>
        <begin position="308"/>
        <end position="329"/>
    </location>
</feature>
<dbReference type="AlphaFoldDB" id="A0A443SWI3"/>
<evidence type="ECO:0000313" key="6">
    <source>
        <dbReference type="EMBL" id="RWS31888.1"/>
    </source>
</evidence>
<evidence type="ECO:0000256" key="3">
    <source>
        <dbReference type="ARBA" id="ARBA00022989"/>
    </source>
</evidence>
<dbReference type="InterPro" id="IPR002293">
    <property type="entry name" value="AA/rel_permease1"/>
</dbReference>
<organism evidence="6 7">
    <name type="scientific">Leptotrombidium deliense</name>
    <dbReference type="NCBI Taxonomy" id="299467"/>
    <lineage>
        <taxon>Eukaryota</taxon>
        <taxon>Metazoa</taxon>
        <taxon>Ecdysozoa</taxon>
        <taxon>Arthropoda</taxon>
        <taxon>Chelicerata</taxon>
        <taxon>Arachnida</taxon>
        <taxon>Acari</taxon>
        <taxon>Acariformes</taxon>
        <taxon>Trombidiformes</taxon>
        <taxon>Prostigmata</taxon>
        <taxon>Anystina</taxon>
        <taxon>Parasitengona</taxon>
        <taxon>Trombiculoidea</taxon>
        <taxon>Trombiculidae</taxon>
        <taxon>Leptotrombidium</taxon>
    </lineage>
</organism>